<dbReference type="OrthoDB" id="8527901at2"/>
<feature type="compositionally biased region" description="Basic and acidic residues" evidence="2">
    <location>
        <begin position="301"/>
        <end position="332"/>
    </location>
</feature>
<dbReference type="PANTHER" id="PTHR43941:SF1">
    <property type="entry name" value="STRUCTURAL MAINTENANCE OF CHROMOSOMES PROTEIN 2"/>
    <property type="match status" value="1"/>
</dbReference>
<keyword evidence="4" id="KW-1185">Reference proteome</keyword>
<gene>
    <name evidence="3" type="ORF">CLV63_112140</name>
</gene>
<feature type="compositionally biased region" description="Basic and acidic residues" evidence="2">
    <location>
        <begin position="570"/>
        <end position="583"/>
    </location>
</feature>
<feature type="compositionally biased region" description="Basic and acidic residues" evidence="2">
    <location>
        <begin position="549"/>
        <end position="562"/>
    </location>
</feature>
<name>A0A2P8DGB3_9ACTN</name>
<feature type="coiled-coil region" evidence="1">
    <location>
        <begin position="752"/>
        <end position="779"/>
    </location>
</feature>
<dbReference type="GO" id="GO:0000796">
    <property type="term" value="C:condensin complex"/>
    <property type="evidence" value="ECO:0007669"/>
    <property type="project" value="TreeGrafter"/>
</dbReference>
<reference evidence="3 4" key="1">
    <citation type="submission" date="2018-03" db="EMBL/GenBank/DDBJ databases">
        <title>Genomic Encyclopedia of Archaeal and Bacterial Type Strains, Phase II (KMG-II): from individual species to whole genera.</title>
        <authorList>
            <person name="Goeker M."/>
        </authorList>
    </citation>
    <scope>NUCLEOTIDE SEQUENCE [LARGE SCALE GENOMIC DNA]</scope>
    <source>
        <strain evidence="3 4">DSM 45312</strain>
    </source>
</reference>
<organism evidence="3 4">
    <name type="scientific">Murinocardiopsis flavida</name>
    <dbReference type="NCBI Taxonomy" id="645275"/>
    <lineage>
        <taxon>Bacteria</taxon>
        <taxon>Bacillati</taxon>
        <taxon>Actinomycetota</taxon>
        <taxon>Actinomycetes</taxon>
        <taxon>Streptosporangiales</taxon>
        <taxon>Nocardiopsidaceae</taxon>
        <taxon>Murinocardiopsis</taxon>
    </lineage>
</organism>
<evidence type="ECO:0000256" key="1">
    <source>
        <dbReference type="SAM" id="Coils"/>
    </source>
</evidence>
<dbReference type="PANTHER" id="PTHR43941">
    <property type="entry name" value="STRUCTURAL MAINTENANCE OF CHROMOSOMES PROTEIN 2"/>
    <property type="match status" value="1"/>
</dbReference>
<evidence type="ECO:0000313" key="3">
    <source>
        <dbReference type="EMBL" id="PSK96257.1"/>
    </source>
</evidence>
<dbReference type="GO" id="GO:0000793">
    <property type="term" value="C:condensed chromosome"/>
    <property type="evidence" value="ECO:0007669"/>
    <property type="project" value="TreeGrafter"/>
</dbReference>
<feature type="coiled-coil region" evidence="1">
    <location>
        <begin position="350"/>
        <end position="384"/>
    </location>
</feature>
<feature type="region of interest" description="Disordered" evidence="2">
    <location>
        <begin position="296"/>
        <end position="333"/>
    </location>
</feature>
<feature type="coiled-coil region" evidence="1">
    <location>
        <begin position="885"/>
        <end position="919"/>
    </location>
</feature>
<dbReference type="SUPFAM" id="SSF52540">
    <property type="entry name" value="P-loop containing nucleoside triphosphate hydrolases"/>
    <property type="match status" value="1"/>
</dbReference>
<dbReference type="GO" id="GO:0003682">
    <property type="term" value="F:chromatin binding"/>
    <property type="evidence" value="ECO:0007669"/>
    <property type="project" value="TreeGrafter"/>
</dbReference>
<dbReference type="InterPro" id="IPR013496">
    <property type="entry name" value="CHP02680"/>
</dbReference>
<dbReference type="GO" id="GO:0000785">
    <property type="term" value="C:chromatin"/>
    <property type="evidence" value="ECO:0007669"/>
    <property type="project" value="TreeGrafter"/>
</dbReference>
<evidence type="ECO:0000313" key="4">
    <source>
        <dbReference type="Proteomes" id="UP000240542"/>
    </source>
</evidence>
<dbReference type="RefSeq" id="WP_106584215.1">
    <property type="nucleotide sequence ID" value="NZ_PYGA01000012.1"/>
</dbReference>
<keyword evidence="1" id="KW-0175">Coiled coil</keyword>
<feature type="region of interest" description="Disordered" evidence="2">
    <location>
        <begin position="1406"/>
        <end position="1430"/>
    </location>
</feature>
<proteinExistence type="predicted"/>
<dbReference type="NCBIfam" id="TIGR02680">
    <property type="entry name" value="TIGR02680 family protein"/>
    <property type="match status" value="1"/>
</dbReference>
<evidence type="ECO:0000256" key="2">
    <source>
        <dbReference type="SAM" id="MobiDB-lite"/>
    </source>
</evidence>
<dbReference type="InterPro" id="IPR027417">
    <property type="entry name" value="P-loop_NTPase"/>
</dbReference>
<comment type="caution">
    <text evidence="3">The sequence shown here is derived from an EMBL/GenBank/DDBJ whole genome shotgun (WGS) entry which is preliminary data.</text>
</comment>
<feature type="region of interest" description="Disordered" evidence="2">
    <location>
        <begin position="549"/>
        <end position="596"/>
    </location>
</feature>
<dbReference type="EMBL" id="PYGA01000012">
    <property type="protein sequence ID" value="PSK96257.1"/>
    <property type="molecule type" value="Genomic_DNA"/>
</dbReference>
<sequence>MTAETPAAPDAEGRFKPSRAGIVNLWDYDDEEFLFADGRLVLRGHNGSGKTKALEVLFPFILDGQVDARRLDPFSGEERTMKSNLLYQGQDTAHGYVWMEFARPLPGGGAEAVTIGVGLRAQRHDADVSRWYFVADGRMGVDLGLLNENAQPLTKKMLTGLLGRGAVTGKAWEYRAAVDARLFGLGAQKYDQLVNLLLQLRRPMLAQGLNPEKVSDTLTAGLRPINEELVAQVARDFDNLKAVETSFAGLSKVGAAIEAFRGSYGTYLRVEAGARLAEADRRRAKVVEHAAAVRSTADAMRAAEEQRAAAESERADAADRRAGHQGDLDGLKKHPAYAGRESLAEQQRLVAAQRENLEQSETGLRNAERAAERLRSELAERSGALARTRAEAARTTERLHETALRAGIALADDDLSGSSGHLREAVSAHVATRSSEIDAVRGRFRATAAAAEERDRCAQAATAAEDDLAAAEDGLKAATSALDTAQADASARLTAWGEAWVAPTGGPNLPSPEDLAALRSGLELLGEPDAPGLGELLARHAENRVEALRDTTAQRKRERADTETALGAAQDERDAVAAEHDDAPSASDLRPADRSARPGAPLWQLVDFAPGTDPAVAAAVEGALYGAHLLTAWVHPDPALTAQALADREPDGYLAALPPELRPGGPSLAEVLVAEADQDLVPVEVVQGILASIALADDALPAEPAGAVVTRAGRFGVGPQQGSFPKADSEFIGATARAARRRRRLAECDAGIAELRDRAAGLDAELADLEARRRRFADARADLPKTHGIAAALGRVQSEGGAVQQAERVLGGARKRLDRATADYGTSRDALRRDADRHRLPHDGDALAAVEQAVADVTALGATLVRLRDTESDGEKDIEGRSGLLHEDERTNEEAARRIARLRTELTQEEHTLASLNDNIGTALQELLPQITRAEEGIASAAATADAATARAGEARVAYSGEQAKHDAAGRQLAEALTERHEALARLRSCALPEVRAALDVPISPRWLPEESWPDPAETATALNAALSLPESRDAAAEVDGVLPAQLAELLDLLRRAVGESGPSHTAITGNAKNLTDAYAALENELADARSGPGPGFEAMWSQQDDGLNLITIDDAETRVPVAEFAARIAEQVEEQGRLLDERERGVMEDELLTGLASQIHERTREARDLVTAMNAEMRARPMSSKTAIGIGWVSSDRLTESQRAVVQLLKRDPHALGAAGLAKLRGHLRDQIRAARAADQVSSYRKLLGRVLDYRDWHRFELRITQPGKSEEKLTSGRHSKLSGGEKAAALHLPLFAAANAQYESGYPTCPRLIALDEAFAGIDEMYRPDLVELTVKFDLDVFMTGYDLWLAYAAIPQAAHYDLKHDEAGHTVSALLMLWDGGRLVDDGGGPTSAALAAEELGFPPTRTVPTPVPEEGMLAEPLDNLPA</sequence>
<dbReference type="Pfam" id="PF13558">
    <property type="entry name" value="SbcC_Walker_B"/>
    <property type="match status" value="1"/>
</dbReference>
<protein>
    <submittedName>
        <fullName evidence="3">Uncharacterized protein (TIGR02680 family)</fullName>
    </submittedName>
</protein>
<accession>A0A2P8DGB3</accession>
<dbReference type="Proteomes" id="UP000240542">
    <property type="component" value="Unassembled WGS sequence"/>
</dbReference>